<name>A0A4R7ETZ5_9FLAO</name>
<dbReference type="SUPFAM" id="SSF47413">
    <property type="entry name" value="lambda repressor-like DNA-binding domains"/>
    <property type="match status" value="1"/>
</dbReference>
<dbReference type="AlphaFoldDB" id="A0A4R7ETZ5"/>
<dbReference type="InterPro" id="IPR001387">
    <property type="entry name" value="Cro/C1-type_HTH"/>
</dbReference>
<evidence type="ECO:0000313" key="2">
    <source>
        <dbReference type="EMBL" id="TDS56526.1"/>
    </source>
</evidence>
<organism evidence="2 3">
    <name type="scientific">Myroides indicus</name>
    <dbReference type="NCBI Taxonomy" id="1323422"/>
    <lineage>
        <taxon>Bacteria</taxon>
        <taxon>Pseudomonadati</taxon>
        <taxon>Bacteroidota</taxon>
        <taxon>Flavobacteriia</taxon>
        <taxon>Flavobacteriales</taxon>
        <taxon>Flavobacteriaceae</taxon>
        <taxon>Myroides</taxon>
    </lineage>
</organism>
<dbReference type="OrthoDB" id="760100at2"/>
<proteinExistence type="predicted"/>
<dbReference type="Gene3D" id="1.10.260.40">
    <property type="entry name" value="lambda repressor-like DNA-binding domains"/>
    <property type="match status" value="1"/>
</dbReference>
<dbReference type="GO" id="GO:0003677">
    <property type="term" value="F:DNA binding"/>
    <property type="evidence" value="ECO:0007669"/>
    <property type="project" value="InterPro"/>
</dbReference>
<dbReference type="PROSITE" id="PS50943">
    <property type="entry name" value="HTH_CROC1"/>
    <property type="match status" value="1"/>
</dbReference>
<evidence type="ECO:0000313" key="3">
    <source>
        <dbReference type="Proteomes" id="UP000295215"/>
    </source>
</evidence>
<comment type="caution">
    <text evidence="2">The sequence shown here is derived from an EMBL/GenBank/DDBJ whole genome shotgun (WGS) entry which is preliminary data.</text>
</comment>
<feature type="domain" description="HTH cro/C1-type" evidence="1">
    <location>
        <begin position="23"/>
        <end position="76"/>
    </location>
</feature>
<reference evidence="2 3" key="1">
    <citation type="submission" date="2019-03" db="EMBL/GenBank/DDBJ databases">
        <title>Genomic Encyclopedia of Archaeal and Bacterial Type Strains, Phase II (KMG-II): from individual species to whole genera.</title>
        <authorList>
            <person name="Goeker M."/>
        </authorList>
    </citation>
    <scope>NUCLEOTIDE SEQUENCE [LARGE SCALE GENOMIC DNA]</scope>
    <source>
        <strain evidence="2 3">DSM 28213</strain>
    </source>
</reference>
<dbReference type="RefSeq" id="WP_133713038.1">
    <property type="nucleotide sequence ID" value="NZ_SOAG01000020.1"/>
</dbReference>
<protein>
    <recommendedName>
        <fullName evidence="1">HTH cro/C1-type domain-containing protein</fullName>
    </recommendedName>
</protein>
<dbReference type="EMBL" id="SOAG01000020">
    <property type="protein sequence ID" value="TDS56526.1"/>
    <property type="molecule type" value="Genomic_DNA"/>
</dbReference>
<keyword evidence="3" id="KW-1185">Reference proteome</keyword>
<dbReference type="InterPro" id="IPR010982">
    <property type="entry name" value="Lambda_DNA-bd_dom_sf"/>
</dbReference>
<sequence>MSKSNKREIITSPEYRTLLGKRLREERLKLKLSVSDIVYMTTISDNTINSIEKGITTNIDYYVEYAKAVKYPLQTLKDFGIALKPFRELIHNEKVSLTSKIREQVLKTNFLNENKTVAELREYLLKLKLIDKDITSTDIAGVMRSLLKEGIVTATKQGRKNLYLKK</sequence>
<evidence type="ECO:0000259" key="1">
    <source>
        <dbReference type="PROSITE" id="PS50943"/>
    </source>
</evidence>
<accession>A0A4R7ETZ5</accession>
<dbReference type="Proteomes" id="UP000295215">
    <property type="component" value="Unassembled WGS sequence"/>
</dbReference>
<gene>
    <name evidence="2" type="ORF">C8P70_12019</name>
</gene>